<dbReference type="InterPro" id="IPR036388">
    <property type="entry name" value="WH-like_DNA-bd_sf"/>
</dbReference>
<organism evidence="5 6">
    <name type="scientific">Geodermatophilus sabuli</name>
    <dbReference type="NCBI Taxonomy" id="1564158"/>
    <lineage>
        <taxon>Bacteria</taxon>
        <taxon>Bacillati</taxon>
        <taxon>Actinomycetota</taxon>
        <taxon>Actinomycetes</taxon>
        <taxon>Geodermatophilales</taxon>
        <taxon>Geodermatophilaceae</taxon>
        <taxon>Geodermatophilus</taxon>
    </lineage>
</organism>
<dbReference type="Pfam" id="PF00392">
    <property type="entry name" value="GntR"/>
    <property type="match status" value="1"/>
</dbReference>
<evidence type="ECO:0000259" key="4">
    <source>
        <dbReference type="PROSITE" id="PS50949"/>
    </source>
</evidence>
<dbReference type="GO" id="GO:0003677">
    <property type="term" value="F:DNA binding"/>
    <property type="evidence" value="ECO:0007669"/>
    <property type="project" value="UniProtKB-KW"/>
</dbReference>
<dbReference type="SMART" id="SM00345">
    <property type="entry name" value="HTH_GNTR"/>
    <property type="match status" value="1"/>
</dbReference>
<dbReference type="PANTHER" id="PTHR43537:SF24">
    <property type="entry name" value="GLUCONATE OPERON TRANSCRIPTIONAL REPRESSOR"/>
    <property type="match status" value="1"/>
</dbReference>
<evidence type="ECO:0000313" key="5">
    <source>
        <dbReference type="EMBL" id="NEK57051.1"/>
    </source>
</evidence>
<evidence type="ECO:0000256" key="3">
    <source>
        <dbReference type="ARBA" id="ARBA00023163"/>
    </source>
</evidence>
<dbReference type="InterPro" id="IPR011711">
    <property type="entry name" value="GntR_C"/>
</dbReference>
<dbReference type="InterPro" id="IPR000524">
    <property type="entry name" value="Tscrpt_reg_HTH_GntR"/>
</dbReference>
<keyword evidence="3" id="KW-0804">Transcription</keyword>
<dbReference type="CDD" id="cd07377">
    <property type="entry name" value="WHTH_GntR"/>
    <property type="match status" value="1"/>
</dbReference>
<dbReference type="SUPFAM" id="SSF46785">
    <property type="entry name" value="Winged helix' DNA-binding domain"/>
    <property type="match status" value="1"/>
</dbReference>
<dbReference type="EMBL" id="JAAGWF010000005">
    <property type="protein sequence ID" value="NEK57051.1"/>
    <property type="molecule type" value="Genomic_DNA"/>
</dbReference>
<dbReference type="GO" id="GO:0003700">
    <property type="term" value="F:DNA-binding transcription factor activity"/>
    <property type="evidence" value="ECO:0007669"/>
    <property type="project" value="InterPro"/>
</dbReference>
<dbReference type="Proteomes" id="UP000470246">
    <property type="component" value="Unassembled WGS sequence"/>
</dbReference>
<dbReference type="SMART" id="SM00895">
    <property type="entry name" value="FCD"/>
    <property type="match status" value="1"/>
</dbReference>
<dbReference type="AlphaFoldDB" id="A0A7K3VWN1"/>
<keyword evidence="2" id="KW-0238">DNA-binding</keyword>
<accession>A0A7K3VWN1</accession>
<dbReference type="PRINTS" id="PR00035">
    <property type="entry name" value="HTHGNTR"/>
</dbReference>
<keyword evidence="6" id="KW-1185">Reference proteome</keyword>
<evidence type="ECO:0000256" key="2">
    <source>
        <dbReference type="ARBA" id="ARBA00023125"/>
    </source>
</evidence>
<gene>
    <name evidence="5" type="ORF">GCU56_04085</name>
</gene>
<protein>
    <submittedName>
        <fullName evidence="5">FadR family transcriptional regulator</fullName>
    </submittedName>
</protein>
<name>A0A7K3VWN1_9ACTN</name>
<evidence type="ECO:0000313" key="6">
    <source>
        <dbReference type="Proteomes" id="UP000470246"/>
    </source>
</evidence>
<dbReference type="Gene3D" id="1.20.120.530">
    <property type="entry name" value="GntR ligand-binding domain-like"/>
    <property type="match status" value="1"/>
</dbReference>
<evidence type="ECO:0000256" key="1">
    <source>
        <dbReference type="ARBA" id="ARBA00023015"/>
    </source>
</evidence>
<dbReference type="Gene3D" id="1.10.10.10">
    <property type="entry name" value="Winged helix-like DNA-binding domain superfamily/Winged helix DNA-binding domain"/>
    <property type="match status" value="1"/>
</dbReference>
<dbReference type="PANTHER" id="PTHR43537">
    <property type="entry name" value="TRANSCRIPTIONAL REGULATOR, GNTR FAMILY"/>
    <property type="match status" value="1"/>
</dbReference>
<dbReference type="InterPro" id="IPR008920">
    <property type="entry name" value="TF_FadR/GntR_C"/>
</dbReference>
<dbReference type="SUPFAM" id="SSF48008">
    <property type="entry name" value="GntR ligand-binding domain-like"/>
    <property type="match status" value="1"/>
</dbReference>
<dbReference type="Pfam" id="PF07729">
    <property type="entry name" value="FCD"/>
    <property type="match status" value="1"/>
</dbReference>
<sequence length="240" mass="25041">MSSGAVRGADEALFRPIRGGNAFEETVERLLSTLRLGVVAPGGRLPPGRELAARLGVSRATLREALATLQTAGYLESRRGRYGGTFVVATPSPGSGLAPGGRSAAEIDDVLAFRQVLEAGAAEAAAARSLTRADREHLTARLAECTGTGQADYRRLDSRLHLAIAEVAGSPSLTTAVVDVRSRVNELLDAIPLLAPNIEHSDRQHAAIVTAILAGDPPGARRTMAEHLAGTAALLRGFLT</sequence>
<keyword evidence="1" id="KW-0805">Transcription regulation</keyword>
<dbReference type="PROSITE" id="PS50949">
    <property type="entry name" value="HTH_GNTR"/>
    <property type="match status" value="1"/>
</dbReference>
<dbReference type="InterPro" id="IPR036390">
    <property type="entry name" value="WH_DNA-bd_sf"/>
</dbReference>
<reference evidence="5 6" key="1">
    <citation type="submission" date="2020-02" db="EMBL/GenBank/DDBJ databases">
        <title>Geodermatophilus sabuli CPCC 205279 I12A-02694.</title>
        <authorList>
            <person name="Jiang Z."/>
        </authorList>
    </citation>
    <scope>NUCLEOTIDE SEQUENCE [LARGE SCALE GENOMIC DNA]</scope>
    <source>
        <strain evidence="5 6">I12A-02694</strain>
    </source>
</reference>
<feature type="domain" description="HTH gntR-type" evidence="4">
    <location>
        <begin position="20"/>
        <end position="90"/>
    </location>
</feature>
<comment type="caution">
    <text evidence="5">The sequence shown here is derived from an EMBL/GenBank/DDBJ whole genome shotgun (WGS) entry which is preliminary data.</text>
</comment>
<proteinExistence type="predicted"/>